<feature type="non-terminal residue" evidence="1">
    <location>
        <position position="56"/>
    </location>
</feature>
<dbReference type="EMBL" id="BARW01008954">
    <property type="protein sequence ID" value="GAI74475.1"/>
    <property type="molecule type" value="Genomic_DNA"/>
</dbReference>
<name>X1SGF7_9ZZZZ</name>
<protein>
    <submittedName>
        <fullName evidence="1">Uncharacterized protein</fullName>
    </submittedName>
</protein>
<reference evidence="1" key="1">
    <citation type="journal article" date="2014" name="Front. Microbiol.">
        <title>High frequency of phylogenetically diverse reductive dehalogenase-homologous genes in deep subseafloor sedimentary metagenomes.</title>
        <authorList>
            <person name="Kawai M."/>
            <person name="Futagami T."/>
            <person name="Toyoda A."/>
            <person name="Takaki Y."/>
            <person name="Nishi S."/>
            <person name="Hori S."/>
            <person name="Arai W."/>
            <person name="Tsubouchi T."/>
            <person name="Morono Y."/>
            <person name="Uchiyama I."/>
            <person name="Ito T."/>
            <person name="Fujiyama A."/>
            <person name="Inagaki F."/>
            <person name="Takami H."/>
        </authorList>
    </citation>
    <scope>NUCLEOTIDE SEQUENCE</scope>
    <source>
        <strain evidence="1">Expedition CK06-06</strain>
    </source>
</reference>
<dbReference type="AlphaFoldDB" id="X1SGF7"/>
<accession>X1SGF7</accession>
<proteinExistence type="predicted"/>
<comment type="caution">
    <text evidence="1">The sequence shown here is derived from an EMBL/GenBank/DDBJ whole genome shotgun (WGS) entry which is preliminary data.</text>
</comment>
<gene>
    <name evidence="1" type="ORF">S12H4_18175</name>
</gene>
<sequence>MIKLKNKIEDSENTKFTCNKCILKNTCKYAFDEHCHFWSPYINILHINSIVFGPVY</sequence>
<organism evidence="1">
    <name type="scientific">marine sediment metagenome</name>
    <dbReference type="NCBI Taxonomy" id="412755"/>
    <lineage>
        <taxon>unclassified sequences</taxon>
        <taxon>metagenomes</taxon>
        <taxon>ecological metagenomes</taxon>
    </lineage>
</organism>
<evidence type="ECO:0000313" key="1">
    <source>
        <dbReference type="EMBL" id="GAI74475.1"/>
    </source>
</evidence>